<gene>
    <name evidence="1" type="ORF">DFR70_102312</name>
</gene>
<name>A0A318K5L2_9NOCA</name>
<dbReference type="InterPro" id="IPR019587">
    <property type="entry name" value="Polyketide_cyclase/dehydratase"/>
</dbReference>
<dbReference type="Pfam" id="PF10604">
    <property type="entry name" value="Polyketide_cyc2"/>
    <property type="match status" value="1"/>
</dbReference>
<evidence type="ECO:0000313" key="2">
    <source>
        <dbReference type="Proteomes" id="UP000247569"/>
    </source>
</evidence>
<dbReference type="EMBL" id="QJKF01000002">
    <property type="protein sequence ID" value="PXX68628.1"/>
    <property type="molecule type" value="Genomic_DNA"/>
</dbReference>
<organism evidence="1 2">
    <name type="scientific">Nocardia tenerifensis</name>
    <dbReference type="NCBI Taxonomy" id="228006"/>
    <lineage>
        <taxon>Bacteria</taxon>
        <taxon>Bacillati</taxon>
        <taxon>Actinomycetota</taxon>
        <taxon>Actinomycetes</taxon>
        <taxon>Mycobacteriales</taxon>
        <taxon>Nocardiaceae</taxon>
        <taxon>Nocardia</taxon>
    </lineage>
</organism>
<proteinExistence type="predicted"/>
<dbReference type="Proteomes" id="UP000247569">
    <property type="component" value="Unassembled WGS sequence"/>
</dbReference>
<protein>
    <submittedName>
        <fullName evidence="1">Polyketide cyclase/dehydrase/lipid transport protein</fullName>
    </submittedName>
</protein>
<dbReference type="OrthoDB" id="6624781at2"/>
<dbReference type="SUPFAM" id="SSF55961">
    <property type="entry name" value="Bet v1-like"/>
    <property type="match status" value="1"/>
</dbReference>
<keyword evidence="2" id="KW-1185">Reference proteome</keyword>
<dbReference type="Gene3D" id="3.30.530.20">
    <property type="match status" value="1"/>
</dbReference>
<sequence>MSSAPRPLRISRDIVIAAPPSAVFSVLANPHRHADFDGSGTVQNVVSGPDRLSMGATFRVAMKLFGVRYRILNTVVEFEADRRIAWCHPGKHRWRYELEEVDGGTQVTETFDLSTSPVRALLVRTPWPRWNAEGIAKTLPRLGTLVESGL</sequence>
<evidence type="ECO:0000313" key="1">
    <source>
        <dbReference type="EMBL" id="PXX68628.1"/>
    </source>
</evidence>
<accession>A0A318K5L2</accession>
<dbReference type="InterPro" id="IPR023393">
    <property type="entry name" value="START-like_dom_sf"/>
</dbReference>
<dbReference type="RefSeq" id="WP_040738805.1">
    <property type="nucleotide sequence ID" value="NZ_QJKF01000002.1"/>
</dbReference>
<dbReference type="AlphaFoldDB" id="A0A318K5L2"/>
<reference evidence="1 2" key="1">
    <citation type="submission" date="2018-05" db="EMBL/GenBank/DDBJ databases">
        <title>Genomic Encyclopedia of Type Strains, Phase IV (KMG-IV): sequencing the most valuable type-strain genomes for metagenomic binning, comparative biology and taxonomic classification.</title>
        <authorList>
            <person name="Goeker M."/>
        </authorList>
    </citation>
    <scope>NUCLEOTIDE SEQUENCE [LARGE SCALE GENOMIC DNA]</scope>
    <source>
        <strain evidence="1 2">DSM 44704</strain>
    </source>
</reference>
<comment type="caution">
    <text evidence="1">The sequence shown here is derived from an EMBL/GenBank/DDBJ whole genome shotgun (WGS) entry which is preliminary data.</text>
</comment>